<sequence length="232" mass="25481">MNEPTPLLPVAPGWMVQSDFDGTISVLDVTDTLLTRFGLPGWVELEEQWERGEIGSRECMKGQVALLDMNEAQLQALLDTLEIDPGFAGFVAAAAAHGMQVQVVSDGIDYAIRHVLERHGLGHLEVIANHLVQVSERRWRLESPWASARCTRASGNCKCERLAEQQAVHGRVLYVGDSTSDFCVSHKADFVLAKYKLIAYCEQQGIAHAPFTNFEAATALLDKVVLGHEALA</sequence>
<keyword evidence="3" id="KW-1185">Reference proteome</keyword>
<dbReference type="AlphaFoldDB" id="A0A4S5BNG7"/>
<evidence type="ECO:0000313" key="2">
    <source>
        <dbReference type="EMBL" id="THJ33970.1"/>
    </source>
</evidence>
<organism evidence="2 3">
    <name type="scientific">Lampropedia aestuarii</name>
    <dbReference type="NCBI Taxonomy" id="2562762"/>
    <lineage>
        <taxon>Bacteria</taxon>
        <taxon>Pseudomonadati</taxon>
        <taxon>Pseudomonadota</taxon>
        <taxon>Betaproteobacteria</taxon>
        <taxon>Burkholderiales</taxon>
        <taxon>Comamonadaceae</taxon>
        <taxon>Lampropedia</taxon>
    </lineage>
</organism>
<reference evidence="2 3" key="1">
    <citation type="submission" date="2019-04" db="EMBL/GenBank/DDBJ databases">
        <title>Lampropedia sp YIM MLB12 draf genome.</title>
        <authorList>
            <person name="Wang Y.-X."/>
        </authorList>
    </citation>
    <scope>NUCLEOTIDE SEQUENCE [LARGE SCALE GENOMIC DNA]</scope>
    <source>
        <strain evidence="2 3">YIM MLB12</strain>
    </source>
</reference>
<dbReference type="Gene3D" id="3.40.50.1000">
    <property type="entry name" value="HAD superfamily/HAD-like"/>
    <property type="match status" value="1"/>
</dbReference>
<protein>
    <submittedName>
        <fullName evidence="2">Phosphatase</fullName>
    </submittedName>
</protein>
<dbReference type="NCBIfam" id="TIGR01488">
    <property type="entry name" value="HAD-SF-IB"/>
    <property type="match status" value="1"/>
</dbReference>
<comment type="caution">
    <text evidence="2">The sequence shown here is derived from an EMBL/GenBank/DDBJ whole genome shotgun (WGS) entry which is preliminary data.</text>
</comment>
<proteinExistence type="predicted"/>
<dbReference type="EMBL" id="SSWX01000008">
    <property type="protein sequence ID" value="THJ33970.1"/>
    <property type="molecule type" value="Genomic_DNA"/>
</dbReference>
<dbReference type="Proteomes" id="UP000306236">
    <property type="component" value="Unassembled WGS sequence"/>
</dbReference>
<dbReference type="Pfam" id="PF12710">
    <property type="entry name" value="HAD"/>
    <property type="match status" value="1"/>
</dbReference>
<dbReference type="GO" id="GO:0016791">
    <property type="term" value="F:phosphatase activity"/>
    <property type="evidence" value="ECO:0007669"/>
    <property type="project" value="InterPro"/>
</dbReference>
<name>A0A4S5BNG7_9BURK</name>
<gene>
    <name evidence="2" type="ORF">E8K88_07680</name>
</gene>
<dbReference type="NCBIfam" id="TIGR01489">
    <property type="entry name" value="DKMTPPase-SF"/>
    <property type="match status" value="1"/>
</dbReference>
<dbReference type="InterPro" id="IPR036412">
    <property type="entry name" value="HAD-like_sf"/>
</dbReference>
<dbReference type="OrthoDB" id="9804940at2"/>
<accession>A0A4S5BNG7</accession>
<evidence type="ECO:0000313" key="3">
    <source>
        <dbReference type="Proteomes" id="UP000306236"/>
    </source>
</evidence>
<dbReference type="InterPro" id="IPR023214">
    <property type="entry name" value="HAD_sf"/>
</dbReference>
<dbReference type="RefSeq" id="WP_136406079.1">
    <property type="nucleotide sequence ID" value="NZ_SSWX01000008.1"/>
</dbReference>
<dbReference type="PANTHER" id="PTHR28181">
    <property type="entry name" value="UPF0655 PROTEIN YCR015C"/>
    <property type="match status" value="1"/>
</dbReference>
<dbReference type="InterPro" id="IPR050849">
    <property type="entry name" value="HAD-like_hydrolase_phosphatase"/>
</dbReference>
<dbReference type="SUPFAM" id="SSF56784">
    <property type="entry name" value="HAD-like"/>
    <property type="match status" value="1"/>
</dbReference>
<evidence type="ECO:0000256" key="1">
    <source>
        <dbReference type="ARBA" id="ARBA00022801"/>
    </source>
</evidence>
<dbReference type="Gene3D" id="3.90.1470.20">
    <property type="match status" value="1"/>
</dbReference>
<dbReference type="InterPro" id="IPR006384">
    <property type="entry name" value="HAD_hydro_PyrdxlP_Pase-like"/>
</dbReference>
<dbReference type="PANTHER" id="PTHR28181:SF2">
    <property type="entry name" value="PHOSPHORIC MONOESTER HYDROLASE"/>
    <property type="match status" value="1"/>
</dbReference>
<keyword evidence="1" id="KW-0378">Hydrolase</keyword>